<dbReference type="EMBL" id="LR215729">
    <property type="protein sequence ID" value="VEV99511.1"/>
    <property type="molecule type" value="Genomic_DNA"/>
</dbReference>
<reference evidence="2" key="1">
    <citation type="submission" date="2019-02" db="EMBL/GenBank/DDBJ databases">
        <authorList>
            <consortium name="Genoscope - CEA"/>
            <person name="William W."/>
        </authorList>
    </citation>
    <scope>NUCLEOTIDE SEQUENCE [LARGE SCALE GENOMIC DNA]</scope>
    <source>
        <strain evidence="2">YSy11</strain>
    </source>
</reference>
<feature type="transmembrane region" description="Helical" evidence="1">
    <location>
        <begin position="80"/>
        <end position="100"/>
    </location>
</feature>
<dbReference type="Pfam" id="PF07332">
    <property type="entry name" value="Phage_holin_3_6"/>
    <property type="match status" value="1"/>
</dbReference>
<organism evidence="2">
    <name type="scientific">Pseudomonas marincola</name>
    <dbReference type="NCBI Taxonomy" id="437900"/>
    <lineage>
        <taxon>Bacteria</taxon>
        <taxon>Pseudomonadati</taxon>
        <taxon>Pseudomonadota</taxon>
        <taxon>Gammaproteobacteria</taxon>
        <taxon>Pseudomonadales</taxon>
        <taxon>Pseudomonadaceae</taxon>
        <taxon>Pseudomonas</taxon>
    </lineage>
</organism>
<evidence type="ECO:0000313" key="2">
    <source>
        <dbReference type="EMBL" id="VEV99511.1"/>
    </source>
</evidence>
<evidence type="ECO:0000256" key="1">
    <source>
        <dbReference type="SAM" id="Phobius"/>
    </source>
</evidence>
<keyword evidence="1" id="KW-0812">Transmembrane</keyword>
<keyword evidence="1" id="KW-1133">Transmembrane helix</keyword>
<dbReference type="InterPro" id="IPR009937">
    <property type="entry name" value="Phage_holin_3_6"/>
</dbReference>
<gene>
    <name evidence="2" type="ORF">PMYSY11_4468</name>
</gene>
<name>A0A653E9L7_9PSED</name>
<dbReference type="RefSeq" id="WP_150549543.1">
    <property type="nucleotide sequence ID" value="NZ_JBALWF010000004.1"/>
</dbReference>
<protein>
    <recommendedName>
        <fullName evidence="3">Membrane protein YqjE</fullName>
    </recommendedName>
</protein>
<feature type="transmembrane region" description="Helical" evidence="1">
    <location>
        <begin position="47"/>
        <end position="74"/>
    </location>
</feature>
<dbReference type="AlphaFoldDB" id="A0A653E9L7"/>
<evidence type="ECO:0008006" key="3">
    <source>
        <dbReference type="Google" id="ProtNLM"/>
    </source>
</evidence>
<sequence>MDETPHASSSRANTPQRIGAALIGLLQGHIELFGEELKDLHKHSLQLLVLTSCCVVFALLLVLGLSAALLIYYWDSYRLTVIFSLCGFYACALLASVFVLTSRIRNASAPFSASLEELARDREQLLP</sequence>
<accession>A0A653E9L7</accession>
<proteinExistence type="predicted"/>
<keyword evidence="1" id="KW-0472">Membrane</keyword>